<evidence type="ECO:0000256" key="1">
    <source>
        <dbReference type="SAM" id="Phobius"/>
    </source>
</evidence>
<comment type="caution">
    <text evidence="2">The sequence shown here is derived from an EMBL/GenBank/DDBJ whole genome shotgun (WGS) entry which is preliminary data.</text>
</comment>
<feature type="transmembrane region" description="Helical" evidence="1">
    <location>
        <begin position="71"/>
        <end position="89"/>
    </location>
</feature>
<reference evidence="2 3" key="1">
    <citation type="submission" date="2020-08" db="EMBL/GenBank/DDBJ databases">
        <title>Functional genomics of gut bacteria from endangered species of beetles.</title>
        <authorList>
            <person name="Carlos-Shanley C."/>
        </authorList>
    </citation>
    <scope>NUCLEOTIDE SEQUENCE [LARGE SCALE GENOMIC DNA]</scope>
    <source>
        <strain evidence="2 3">S00198</strain>
    </source>
</reference>
<accession>A0A7X0U8N1</accession>
<protein>
    <recommendedName>
        <fullName evidence="4">Phosphopantetheine adenylyltransferase</fullName>
    </recommendedName>
</protein>
<keyword evidence="1" id="KW-0812">Transmembrane</keyword>
<dbReference type="Proteomes" id="UP000575083">
    <property type="component" value="Unassembled WGS sequence"/>
</dbReference>
<proteinExistence type="predicted"/>
<evidence type="ECO:0000313" key="2">
    <source>
        <dbReference type="EMBL" id="MBB6558630.1"/>
    </source>
</evidence>
<dbReference type="EMBL" id="JACHLK010000002">
    <property type="protein sequence ID" value="MBB6558630.1"/>
    <property type="molecule type" value="Genomic_DNA"/>
</dbReference>
<dbReference type="RefSeq" id="WP_184856051.1">
    <property type="nucleotide sequence ID" value="NZ_JACHLK010000002.1"/>
</dbReference>
<organism evidence="2 3">
    <name type="scientific">Acidovorax soli</name>
    <dbReference type="NCBI Taxonomy" id="592050"/>
    <lineage>
        <taxon>Bacteria</taxon>
        <taxon>Pseudomonadati</taxon>
        <taxon>Pseudomonadota</taxon>
        <taxon>Betaproteobacteria</taxon>
        <taxon>Burkholderiales</taxon>
        <taxon>Comamonadaceae</taxon>
        <taxon>Acidovorax</taxon>
    </lineage>
</organism>
<feature type="transmembrane region" description="Helical" evidence="1">
    <location>
        <begin position="46"/>
        <end position="64"/>
    </location>
</feature>
<sequence>MRILTTLALLVVGIIHLIPVSGVLGPEHLARLYGAAPSDPSALILMRHRAVLFGIVGAVCVLAAFKPAFQWLALVLGGFSVVSFLWLAWATGGFNAHLQRVVVADVLALLCLVVGAATLAWAEHTTPVPGT</sequence>
<evidence type="ECO:0008006" key="4">
    <source>
        <dbReference type="Google" id="ProtNLM"/>
    </source>
</evidence>
<name>A0A7X0U8N1_9BURK</name>
<gene>
    <name evidence="2" type="ORF">HNP48_001294</name>
</gene>
<feature type="transmembrane region" description="Helical" evidence="1">
    <location>
        <begin position="101"/>
        <end position="122"/>
    </location>
</feature>
<keyword evidence="1" id="KW-0472">Membrane</keyword>
<keyword evidence="3" id="KW-1185">Reference proteome</keyword>
<dbReference type="AlphaFoldDB" id="A0A7X0U8N1"/>
<keyword evidence="1" id="KW-1133">Transmembrane helix</keyword>
<evidence type="ECO:0000313" key="3">
    <source>
        <dbReference type="Proteomes" id="UP000575083"/>
    </source>
</evidence>